<dbReference type="PROSITE" id="PS51729">
    <property type="entry name" value="GNAT_YJDJ"/>
    <property type="match status" value="1"/>
</dbReference>
<evidence type="ECO:0000259" key="1">
    <source>
        <dbReference type="PROSITE" id="PS51729"/>
    </source>
</evidence>
<proteinExistence type="predicted"/>
<evidence type="ECO:0000313" key="3">
    <source>
        <dbReference type="Proteomes" id="UP001500540"/>
    </source>
</evidence>
<dbReference type="EMBL" id="BAABAF010000001">
    <property type="protein sequence ID" value="GAA3751476.1"/>
    <property type="molecule type" value="Genomic_DNA"/>
</dbReference>
<dbReference type="PANTHER" id="PTHR31435:SF10">
    <property type="entry name" value="BSR4717 PROTEIN"/>
    <property type="match status" value="1"/>
</dbReference>
<dbReference type="CDD" id="cd04301">
    <property type="entry name" value="NAT_SF"/>
    <property type="match status" value="1"/>
</dbReference>
<protein>
    <submittedName>
        <fullName evidence="2">GNAT family N-acetyltransferase</fullName>
    </submittedName>
</protein>
<dbReference type="InterPro" id="IPR016181">
    <property type="entry name" value="Acyl_CoA_acyltransferase"/>
</dbReference>
<dbReference type="Gene3D" id="3.40.630.30">
    <property type="match status" value="1"/>
</dbReference>
<dbReference type="PANTHER" id="PTHR31435">
    <property type="entry name" value="PROTEIN NATD1"/>
    <property type="match status" value="1"/>
</dbReference>
<dbReference type="Pfam" id="PF14542">
    <property type="entry name" value="Acetyltransf_CG"/>
    <property type="match status" value="1"/>
</dbReference>
<dbReference type="InterPro" id="IPR031165">
    <property type="entry name" value="GNAT_YJDJ"/>
</dbReference>
<keyword evidence="3" id="KW-1185">Reference proteome</keyword>
<organism evidence="2 3">
    <name type="scientific">Microbacterium kribbense</name>
    <dbReference type="NCBI Taxonomy" id="433645"/>
    <lineage>
        <taxon>Bacteria</taxon>
        <taxon>Bacillati</taxon>
        <taxon>Actinomycetota</taxon>
        <taxon>Actinomycetes</taxon>
        <taxon>Micrococcales</taxon>
        <taxon>Microbacteriaceae</taxon>
        <taxon>Microbacterium</taxon>
    </lineage>
</organism>
<name>A0ABP7FY70_9MICO</name>
<dbReference type="InterPro" id="IPR045057">
    <property type="entry name" value="Gcn5-rel_NAT"/>
</dbReference>
<dbReference type="SUPFAM" id="SSF55729">
    <property type="entry name" value="Acyl-CoA N-acyltransferases (Nat)"/>
    <property type="match status" value="1"/>
</dbReference>
<accession>A0ABP7FY70</accession>
<dbReference type="RefSeq" id="WP_344779392.1">
    <property type="nucleotide sequence ID" value="NZ_BAABAF010000001.1"/>
</dbReference>
<gene>
    <name evidence="2" type="ORF">GCM10022240_00820</name>
</gene>
<feature type="domain" description="N-acetyltransferase" evidence="1">
    <location>
        <begin position="10"/>
        <end position="102"/>
    </location>
</feature>
<sequence>MSTDSGVTVVRSDEYHRYEVRVDEELAGFTEFRIEQPGRLRFPETMVIPSFRGRGLAGILVAEAMADVAARGETVVPLCPVVVRYLHEHDVPGLVVDWPESR</sequence>
<evidence type="ECO:0000313" key="2">
    <source>
        <dbReference type="EMBL" id="GAA3751476.1"/>
    </source>
</evidence>
<comment type="caution">
    <text evidence="2">The sequence shown here is derived from an EMBL/GenBank/DDBJ whole genome shotgun (WGS) entry which is preliminary data.</text>
</comment>
<dbReference type="Proteomes" id="UP001500540">
    <property type="component" value="Unassembled WGS sequence"/>
</dbReference>
<reference evidence="3" key="1">
    <citation type="journal article" date="2019" name="Int. J. Syst. Evol. Microbiol.">
        <title>The Global Catalogue of Microorganisms (GCM) 10K type strain sequencing project: providing services to taxonomists for standard genome sequencing and annotation.</title>
        <authorList>
            <consortium name="The Broad Institute Genomics Platform"/>
            <consortium name="The Broad Institute Genome Sequencing Center for Infectious Disease"/>
            <person name="Wu L."/>
            <person name="Ma J."/>
        </authorList>
    </citation>
    <scope>NUCLEOTIDE SEQUENCE [LARGE SCALE GENOMIC DNA]</scope>
    <source>
        <strain evidence="3">JCM 16950</strain>
    </source>
</reference>